<keyword evidence="3" id="KW-1185">Reference proteome</keyword>
<reference evidence="2 3" key="1">
    <citation type="submission" date="2017-11" db="EMBL/GenBank/DDBJ databases">
        <title>Complete genome of a free-living desiccation-tolerant cyanobacterium and its photosynthetic adaptation to extreme terrestrial habitat.</title>
        <authorList>
            <person name="Shang J."/>
        </authorList>
    </citation>
    <scope>NUCLEOTIDE SEQUENCE [LARGE SCALE GENOMIC DNA]</scope>
    <source>
        <strain evidence="2 3">CCNUN1</strain>
    </source>
</reference>
<name>A0A2K8T163_9NOSO</name>
<gene>
    <name evidence="2" type="ORF">COO91_06768</name>
</gene>
<keyword evidence="1" id="KW-1133">Transmembrane helix</keyword>
<keyword evidence="1" id="KW-0472">Membrane</keyword>
<accession>A0A2K8T163</accession>
<dbReference type="Proteomes" id="UP000232003">
    <property type="component" value="Chromosome"/>
</dbReference>
<dbReference type="EMBL" id="CP024785">
    <property type="protein sequence ID" value="AUB40745.1"/>
    <property type="molecule type" value="Genomic_DNA"/>
</dbReference>
<evidence type="ECO:0000313" key="3">
    <source>
        <dbReference type="Proteomes" id="UP000232003"/>
    </source>
</evidence>
<keyword evidence="1" id="KW-0812">Transmembrane</keyword>
<feature type="transmembrane region" description="Helical" evidence="1">
    <location>
        <begin position="12"/>
        <end position="41"/>
    </location>
</feature>
<evidence type="ECO:0000313" key="2">
    <source>
        <dbReference type="EMBL" id="AUB40745.1"/>
    </source>
</evidence>
<evidence type="ECO:0000256" key="1">
    <source>
        <dbReference type="SAM" id="Phobius"/>
    </source>
</evidence>
<dbReference type="KEGG" id="nfl:COO91_06768"/>
<proteinExistence type="predicted"/>
<protein>
    <submittedName>
        <fullName evidence="2">Uncharacterized protein</fullName>
    </submittedName>
</protein>
<sequence>MPTINSKFHDIILNLLILILIPNSSILRENVLLLNLFSYLLAISTLF</sequence>
<dbReference type="AlphaFoldDB" id="A0A2K8T163"/>
<organism evidence="2 3">
    <name type="scientific">Nostoc flagelliforme CCNUN1</name>
    <dbReference type="NCBI Taxonomy" id="2038116"/>
    <lineage>
        <taxon>Bacteria</taxon>
        <taxon>Bacillati</taxon>
        <taxon>Cyanobacteriota</taxon>
        <taxon>Cyanophyceae</taxon>
        <taxon>Nostocales</taxon>
        <taxon>Nostocaceae</taxon>
        <taxon>Nostoc</taxon>
    </lineage>
</organism>